<dbReference type="GO" id="GO:0006813">
    <property type="term" value="P:potassium ion transport"/>
    <property type="evidence" value="ECO:0007669"/>
    <property type="project" value="InterPro"/>
</dbReference>
<evidence type="ECO:0000313" key="11">
    <source>
        <dbReference type="Proteomes" id="UP000322876"/>
    </source>
</evidence>
<comment type="similarity">
    <text evidence="2">Belongs to the AAE transporter (TC 2.A.81) family.</text>
</comment>
<keyword evidence="7 8" id="KW-0472">Membrane</keyword>
<feature type="transmembrane region" description="Helical" evidence="8">
    <location>
        <begin position="6"/>
        <end position="25"/>
    </location>
</feature>
<dbReference type="InterPro" id="IPR036721">
    <property type="entry name" value="RCK_C_sf"/>
</dbReference>
<feature type="domain" description="RCK C-terminal" evidence="9">
    <location>
        <begin position="259"/>
        <end position="343"/>
    </location>
</feature>
<dbReference type="PANTHER" id="PTHR30445:SF3">
    <property type="entry name" value="TRANSPORT PROTEIN YIDE-RELATED"/>
    <property type="match status" value="1"/>
</dbReference>
<evidence type="ECO:0000259" key="9">
    <source>
        <dbReference type="PROSITE" id="PS51202"/>
    </source>
</evidence>
<comment type="caution">
    <text evidence="10">The sequence shown here is derived from an EMBL/GenBank/DDBJ whole genome shotgun (WGS) entry which is preliminary data.</text>
</comment>
<dbReference type="PROSITE" id="PS51202">
    <property type="entry name" value="RCK_C"/>
    <property type="match status" value="1"/>
</dbReference>
<accession>A0A5A8F0D9</accession>
<evidence type="ECO:0000313" key="10">
    <source>
        <dbReference type="EMBL" id="KAA0257318.1"/>
    </source>
</evidence>
<dbReference type="GO" id="GO:0005886">
    <property type="term" value="C:plasma membrane"/>
    <property type="evidence" value="ECO:0007669"/>
    <property type="project" value="UniProtKB-SubCell"/>
</dbReference>
<dbReference type="InterPro" id="IPR050144">
    <property type="entry name" value="AAE_transporter"/>
</dbReference>
<dbReference type="Pfam" id="PF06826">
    <property type="entry name" value="Asp-Al_Ex"/>
    <property type="match status" value="2"/>
</dbReference>
<dbReference type="PANTHER" id="PTHR30445">
    <property type="entry name" value="K(+)_H(+) ANTIPORTER SUBUNIT KHTT"/>
    <property type="match status" value="1"/>
</dbReference>
<feature type="transmembrane region" description="Helical" evidence="8">
    <location>
        <begin position="32"/>
        <end position="49"/>
    </location>
</feature>
<name>A0A5A8F0D9_9BACT</name>
<feature type="transmembrane region" description="Helical" evidence="8">
    <location>
        <begin position="473"/>
        <end position="492"/>
    </location>
</feature>
<dbReference type="InterPro" id="IPR006037">
    <property type="entry name" value="RCK_C"/>
</dbReference>
<dbReference type="Proteomes" id="UP000322876">
    <property type="component" value="Unassembled WGS sequence"/>
</dbReference>
<protein>
    <submittedName>
        <fullName evidence="10">YidE/YbjL duplication</fullName>
    </submittedName>
</protein>
<evidence type="ECO:0000256" key="4">
    <source>
        <dbReference type="ARBA" id="ARBA00022475"/>
    </source>
</evidence>
<dbReference type="GO" id="GO:0008324">
    <property type="term" value="F:monoatomic cation transmembrane transporter activity"/>
    <property type="evidence" value="ECO:0007669"/>
    <property type="project" value="InterPro"/>
</dbReference>
<proteinExistence type="inferred from homology"/>
<evidence type="ECO:0000256" key="1">
    <source>
        <dbReference type="ARBA" id="ARBA00004651"/>
    </source>
</evidence>
<keyword evidence="6 8" id="KW-1133">Transmembrane helix</keyword>
<dbReference type="EMBL" id="VFJB01000008">
    <property type="protein sequence ID" value="KAA0257318.1"/>
    <property type="molecule type" value="Genomic_DNA"/>
</dbReference>
<sequence>MDHLPTVFYIFLLISLGLLLGNLHYKNFSLDIAGLLIISLIAGHFGIVIPEDFKYFGLAIFIYAIGLQTGPGFFDSLKKEGLKLNLLSLTLLSLIFFSIVGVSYLLGYNSSIAAGIYTGVLTSAPALASALEMKNDHTISVIFGVVYPFALIVTVLIFRILPMVFKIDFNKEYERYKEGVLKEHPPILTKNFKITNEIFKKEKIRKSDLERLTGTVVERIASEHEIGEIVDDFVIHYGDIIRATGTDEQLKRMKIVAGEEAEADVQFKDNMKIYRLLVSNKDIVGKKINELKELYALGGRISKVRRAGIDISPMPEVTLMLGDKLYIVGLERNKDKIIRLIGDNLMAFPSADFIPISLGIVLGMLVGYIPIELPFVGVFKLSFVGGILLCALIFGRLGRIGPIVWQLSPHSNNLMKVLGQLLFVATVGTNAGKYLVESITTHGIYPVLFAIVTLIVVTFSFSFYVLKILKMNGLQYLGFLAGTFTSTPSLGVVNNMVKNELPSISYAAVYPFSLIVSLIFAEVIFKII</sequence>
<evidence type="ECO:0000256" key="6">
    <source>
        <dbReference type="ARBA" id="ARBA00022989"/>
    </source>
</evidence>
<evidence type="ECO:0000256" key="8">
    <source>
        <dbReference type="SAM" id="Phobius"/>
    </source>
</evidence>
<dbReference type="SUPFAM" id="SSF116726">
    <property type="entry name" value="TrkA C-terminal domain-like"/>
    <property type="match status" value="1"/>
</dbReference>
<dbReference type="AlphaFoldDB" id="A0A5A8F0D9"/>
<dbReference type="NCBIfam" id="TIGR01625">
    <property type="entry name" value="YidE_YbjL_dupl"/>
    <property type="match status" value="2"/>
</dbReference>
<feature type="transmembrane region" description="Helical" evidence="8">
    <location>
        <begin position="345"/>
        <end position="369"/>
    </location>
</feature>
<feature type="transmembrane region" description="Helical" evidence="8">
    <location>
        <begin position="375"/>
        <end position="394"/>
    </location>
</feature>
<dbReference type="RefSeq" id="WP_149266991.1">
    <property type="nucleotide sequence ID" value="NZ_VFJB01000008.1"/>
</dbReference>
<gene>
    <name evidence="10" type="ORF">FHQ18_09740</name>
</gene>
<dbReference type="InterPro" id="IPR006512">
    <property type="entry name" value="YidE_YbjL"/>
</dbReference>
<keyword evidence="4" id="KW-1003">Cell membrane</keyword>
<evidence type="ECO:0000256" key="5">
    <source>
        <dbReference type="ARBA" id="ARBA00022692"/>
    </source>
</evidence>
<comment type="subcellular location">
    <subcellularLocation>
        <location evidence="1">Cell membrane</location>
        <topology evidence="1">Multi-pass membrane protein</topology>
    </subcellularLocation>
</comment>
<keyword evidence="11" id="KW-1185">Reference proteome</keyword>
<feature type="transmembrane region" description="Helical" evidence="8">
    <location>
        <begin position="444"/>
        <end position="466"/>
    </location>
</feature>
<feature type="transmembrane region" description="Helical" evidence="8">
    <location>
        <begin position="504"/>
        <end position="525"/>
    </location>
</feature>
<feature type="transmembrane region" description="Helical" evidence="8">
    <location>
        <begin position="139"/>
        <end position="161"/>
    </location>
</feature>
<evidence type="ECO:0000256" key="7">
    <source>
        <dbReference type="ARBA" id="ARBA00023136"/>
    </source>
</evidence>
<dbReference type="OrthoDB" id="9155749at2"/>
<dbReference type="Pfam" id="PF02080">
    <property type="entry name" value="TrkA_C"/>
    <property type="match status" value="1"/>
</dbReference>
<keyword evidence="5 8" id="KW-0812">Transmembrane</keyword>
<evidence type="ECO:0000256" key="3">
    <source>
        <dbReference type="ARBA" id="ARBA00022448"/>
    </source>
</evidence>
<keyword evidence="3" id="KW-0813">Transport</keyword>
<reference evidence="10 11" key="1">
    <citation type="submission" date="2019-06" db="EMBL/GenBank/DDBJ databases">
        <title>Genomic insights into carbon and energy metabolism of Deferribacter autotrophicus revealed new metabolic traits in the phylum Deferribacteres.</title>
        <authorList>
            <person name="Slobodkin A.I."/>
            <person name="Slobodkina G.B."/>
            <person name="Allioux M."/>
            <person name="Alain K."/>
            <person name="Jebbar M."/>
            <person name="Shadrin V."/>
            <person name="Kublanov I.V."/>
            <person name="Toshchakov S.V."/>
            <person name="Bonch-Osmolovskaya E.A."/>
        </authorList>
    </citation>
    <scope>NUCLEOTIDE SEQUENCE [LARGE SCALE GENOMIC DNA]</scope>
    <source>
        <strain evidence="10 11">SL50</strain>
    </source>
</reference>
<feature type="transmembrane region" description="Helical" evidence="8">
    <location>
        <begin position="55"/>
        <end position="74"/>
    </location>
</feature>
<feature type="transmembrane region" description="Helical" evidence="8">
    <location>
        <begin position="86"/>
        <end position="106"/>
    </location>
</feature>
<evidence type="ECO:0000256" key="2">
    <source>
        <dbReference type="ARBA" id="ARBA00009854"/>
    </source>
</evidence>
<organism evidence="10 11">
    <name type="scientific">Deferribacter autotrophicus</name>
    <dbReference type="NCBI Taxonomy" id="500465"/>
    <lineage>
        <taxon>Bacteria</taxon>
        <taxon>Pseudomonadati</taxon>
        <taxon>Deferribacterota</taxon>
        <taxon>Deferribacteres</taxon>
        <taxon>Deferribacterales</taxon>
        <taxon>Deferribacteraceae</taxon>
        <taxon>Deferribacter</taxon>
    </lineage>
</organism>